<comment type="function">
    <text evidence="9">Plays an essential role in type IV pili and type II pseudopili formation by proteolytically removing the leader sequence from substrate proteins and subsequently monomethylating the alpha-amino group of the newly exposed N-terminal phenylalanine.</text>
</comment>
<feature type="transmembrane region" description="Helical" evidence="10">
    <location>
        <begin position="235"/>
        <end position="253"/>
    </location>
</feature>
<dbReference type="EC" id="2.1.1.-" evidence="9"/>
<evidence type="ECO:0000256" key="7">
    <source>
        <dbReference type="ARBA" id="ARBA00023136"/>
    </source>
</evidence>
<evidence type="ECO:0000313" key="13">
    <source>
        <dbReference type="EMBL" id="KHJ67108.1"/>
    </source>
</evidence>
<dbReference type="Gene3D" id="1.20.120.1220">
    <property type="match status" value="1"/>
</dbReference>
<keyword evidence="5 9" id="KW-0812">Transmembrane</keyword>
<keyword evidence="9" id="KW-0645">Protease</keyword>
<feature type="domain" description="Prepilin type IV endopeptidase peptidase" evidence="11">
    <location>
        <begin position="112"/>
        <end position="217"/>
    </location>
</feature>
<accession>A0A0B1R229</accession>
<feature type="transmembrane region" description="Helical" evidence="10">
    <location>
        <begin position="6"/>
        <end position="27"/>
    </location>
</feature>
<evidence type="ECO:0000256" key="8">
    <source>
        <dbReference type="RuleBase" id="RU003793"/>
    </source>
</evidence>
<dbReference type="EC" id="3.4.23.43" evidence="9"/>
<comment type="caution">
    <text evidence="13">The sequence shown here is derived from an EMBL/GenBank/DDBJ whole genome shotgun (WGS) entry which is preliminary data.</text>
</comment>
<evidence type="ECO:0000259" key="12">
    <source>
        <dbReference type="Pfam" id="PF06750"/>
    </source>
</evidence>
<feature type="transmembrane region" description="Helical" evidence="10">
    <location>
        <begin position="92"/>
        <end position="116"/>
    </location>
</feature>
<dbReference type="GO" id="GO:0008168">
    <property type="term" value="F:methyltransferase activity"/>
    <property type="evidence" value="ECO:0007669"/>
    <property type="project" value="UniProtKB-KW"/>
</dbReference>
<evidence type="ECO:0000256" key="3">
    <source>
        <dbReference type="ARBA" id="ARBA00022475"/>
    </source>
</evidence>
<dbReference type="GO" id="GO:0004190">
    <property type="term" value="F:aspartic-type endopeptidase activity"/>
    <property type="evidence" value="ECO:0007669"/>
    <property type="project" value="UniProtKB-EC"/>
</dbReference>
<evidence type="ECO:0000256" key="10">
    <source>
        <dbReference type="SAM" id="Phobius"/>
    </source>
</evidence>
<feature type="transmembrane region" description="Helical" evidence="10">
    <location>
        <begin position="159"/>
        <end position="179"/>
    </location>
</feature>
<dbReference type="PRINTS" id="PR00864">
    <property type="entry name" value="PREPILNPTASE"/>
</dbReference>
<evidence type="ECO:0000256" key="5">
    <source>
        <dbReference type="ARBA" id="ARBA00022692"/>
    </source>
</evidence>
<dbReference type="Proteomes" id="UP000030853">
    <property type="component" value="Unassembled WGS sequence"/>
</dbReference>
<reference evidence="13 14" key="1">
    <citation type="submission" date="2014-11" db="EMBL/GenBank/DDBJ databases">
        <title>Genome sequencing of Pantoea rodasii ND03.</title>
        <authorList>
            <person name="Muhamad Yunos N.Y."/>
            <person name="Chan K.-G."/>
        </authorList>
    </citation>
    <scope>NUCLEOTIDE SEQUENCE [LARGE SCALE GENOMIC DNA]</scope>
    <source>
        <strain evidence="13 14">ND03</strain>
    </source>
</reference>
<dbReference type="Pfam" id="PF01478">
    <property type="entry name" value="Peptidase_A24"/>
    <property type="match status" value="1"/>
</dbReference>
<organism evidence="13 14">
    <name type="scientific">Pantoea rodasii</name>
    <dbReference type="NCBI Taxonomy" id="1076549"/>
    <lineage>
        <taxon>Bacteria</taxon>
        <taxon>Pseudomonadati</taxon>
        <taxon>Pseudomonadota</taxon>
        <taxon>Gammaproteobacteria</taxon>
        <taxon>Enterobacterales</taxon>
        <taxon>Erwiniaceae</taxon>
        <taxon>Pantoea</taxon>
    </lineage>
</organism>
<feature type="transmembrane region" description="Helical" evidence="10">
    <location>
        <begin position="199"/>
        <end position="223"/>
    </location>
</feature>
<evidence type="ECO:0000256" key="4">
    <source>
        <dbReference type="ARBA" id="ARBA00022519"/>
    </source>
</evidence>
<dbReference type="PANTHER" id="PTHR30487:SF0">
    <property type="entry name" value="PREPILIN LEADER PEPTIDASE_N-METHYLTRANSFERASE-RELATED"/>
    <property type="match status" value="1"/>
</dbReference>
<keyword evidence="9" id="KW-0378">Hydrolase</keyword>
<evidence type="ECO:0000256" key="1">
    <source>
        <dbReference type="ARBA" id="ARBA00004429"/>
    </source>
</evidence>
<dbReference type="Pfam" id="PF06750">
    <property type="entry name" value="A24_N_bact"/>
    <property type="match status" value="1"/>
</dbReference>
<keyword evidence="9" id="KW-0511">Multifunctional enzyme</keyword>
<comment type="similarity">
    <text evidence="2 8">Belongs to the peptidase A24 family.</text>
</comment>
<evidence type="ECO:0000256" key="6">
    <source>
        <dbReference type="ARBA" id="ARBA00022989"/>
    </source>
</evidence>
<keyword evidence="3" id="KW-1003">Cell membrane</keyword>
<dbReference type="AlphaFoldDB" id="A0A0B1R229"/>
<dbReference type="EMBL" id="JTJJ01000057">
    <property type="protein sequence ID" value="KHJ67108.1"/>
    <property type="molecule type" value="Genomic_DNA"/>
</dbReference>
<keyword evidence="9" id="KW-0808">Transferase</keyword>
<keyword evidence="6 10" id="KW-1133">Transmembrane helix</keyword>
<evidence type="ECO:0000256" key="2">
    <source>
        <dbReference type="ARBA" id="ARBA00005801"/>
    </source>
</evidence>
<keyword evidence="9" id="KW-0489">Methyltransferase</keyword>
<dbReference type="GO" id="GO:0005886">
    <property type="term" value="C:plasma membrane"/>
    <property type="evidence" value="ECO:0007669"/>
    <property type="project" value="UniProtKB-SubCell"/>
</dbReference>
<dbReference type="GO" id="GO:0032259">
    <property type="term" value="P:methylation"/>
    <property type="evidence" value="ECO:0007669"/>
    <property type="project" value="UniProtKB-KW"/>
</dbReference>
<gene>
    <name evidence="13" type="ORF">QU24_15885</name>
</gene>
<dbReference type="GO" id="GO:0006465">
    <property type="term" value="P:signal peptide processing"/>
    <property type="evidence" value="ECO:0007669"/>
    <property type="project" value="TreeGrafter"/>
</dbReference>
<evidence type="ECO:0000256" key="9">
    <source>
        <dbReference type="RuleBase" id="RU003794"/>
    </source>
</evidence>
<dbReference type="InterPro" id="IPR014032">
    <property type="entry name" value="Peptidase_A24A_bac"/>
</dbReference>
<comment type="subcellular location">
    <subcellularLocation>
        <location evidence="1">Cell inner membrane</location>
        <topology evidence="1">Multi-pass membrane protein</topology>
    </subcellularLocation>
    <subcellularLocation>
        <location evidence="9">Cell membrane</location>
        <topology evidence="9">Multi-pass membrane protein</topology>
    </subcellularLocation>
</comment>
<dbReference type="InterPro" id="IPR010627">
    <property type="entry name" value="Prepilin_pept_A24_N"/>
</dbReference>
<feature type="transmembrane region" description="Helical" evidence="10">
    <location>
        <begin position="128"/>
        <end position="147"/>
    </location>
</feature>
<evidence type="ECO:0000313" key="14">
    <source>
        <dbReference type="Proteomes" id="UP000030853"/>
    </source>
</evidence>
<keyword evidence="7 10" id="KW-0472">Membrane</keyword>
<dbReference type="PANTHER" id="PTHR30487">
    <property type="entry name" value="TYPE 4 PREPILIN-LIKE PROTEINS LEADER PEPTIDE-PROCESSING ENZYME"/>
    <property type="match status" value="1"/>
</dbReference>
<sequence length="254" mass="27908">MEWVLWLIAVVVALSVGSFINVVVYRLPTQIVNPEHSISVWRPRSHCVACKQVLGWRDILPVVSWLLLRGRCRFCQCAIGARYPGVEIASALFCLTMFVLLPVDGPLAATLMLFWLLLTLSLIDIDHLLLPDVITQPLLWLGLLLKAVEWIPGSLSDGVFGAILGYGALWCMATTYQWIKGIPALGMGDTKLVAALGAWLGWTLIPLMLLLACSGAILAIFIGKMCVHRDLHQPLAFGPWIALAAISLFINTII</sequence>
<proteinExistence type="inferred from homology"/>
<comment type="catalytic activity">
    <reaction evidence="9">
        <text>Typically cleaves a -Gly-|-Phe- bond to release an N-terminal, basic peptide of 5-8 residues from type IV prepilin, and then N-methylates the new N-terminal amino group, the methyl donor being S-adenosyl-L-methionine.</text>
        <dbReference type="EC" id="3.4.23.43"/>
    </reaction>
</comment>
<protein>
    <recommendedName>
        <fullName evidence="9">Prepilin leader peptidase/N-methyltransferase</fullName>
        <ecNumber evidence="9">2.1.1.-</ecNumber>
        <ecNumber evidence="9">3.4.23.43</ecNumber>
    </recommendedName>
</protein>
<name>A0A0B1R229_9GAMM</name>
<dbReference type="RefSeq" id="WP_039332910.1">
    <property type="nucleotide sequence ID" value="NZ_JTJJ01000057.1"/>
</dbReference>
<feature type="domain" description="Prepilin peptidase A24 N-terminal" evidence="12">
    <location>
        <begin position="11"/>
        <end position="99"/>
    </location>
</feature>
<dbReference type="InterPro" id="IPR050882">
    <property type="entry name" value="Prepilin_peptidase/N-MTase"/>
</dbReference>
<keyword evidence="4" id="KW-0997">Cell inner membrane</keyword>
<evidence type="ECO:0000259" key="11">
    <source>
        <dbReference type="Pfam" id="PF01478"/>
    </source>
</evidence>
<dbReference type="InterPro" id="IPR000045">
    <property type="entry name" value="Prepilin_IV_endopep_pep"/>
</dbReference>